<dbReference type="VEuPathDB" id="MicrosporidiaDB:M970_080770"/>
<reference evidence="11" key="1">
    <citation type="journal article" date="2013" name="Eukaryot. Cell">
        <title>Extremely Reduced Levels of Heterozygosity in the Vertebrate Pathogen Encephalitozoon cuniculi.</title>
        <authorList>
            <person name="Selman M."/>
            <person name="Sak B."/>
            <person name="Kvac M."/>
            <person name="Farinelli L."/>
            <person name="Weiss L.M."/>
            <person name="Corradi N."/>
        </authorList>
    </citation>
    <scope>NUCLEOTIDE SEQUENCE</scope>
</reference>
<dbReference type="Gene3D" id="1.10.150.20">
    <property type="entry name" value="5' to 3' exonuclease, C-terminal subdomain"/>
    <property type="match status" value="1"/>
</dbReference>
<dbReference type="GO" id="GO:0000712">
    <property type="term" value="P:resolution of meiotic recombination intermediates"/>
    <property type="evidence" value="ECO:0007669"/>
    <property type="project" value="TreeGrafter"/>
</dbReference>
<dbReference type="VEuPathDB" id="MicrosporidiaDB:AEWR_080770"/>
<keyword evidence="9" id="KW-0539">Nucleus</keyword>
<keyword evidence="6" id="KW-0378">Hydrolase</keyword>
<keyword evidence="3" id="KW-0540">Nuclease</keyword>
<dbReference type="VEuPathDB" id="MicrosporidiaDB:AEWQ_080760"/>
<proteinExistence type="inferred from homology"/>
<dbReference type="GO" id="GO:0000014">
    <property type="term" value="F:single-stranded DNA endodeoxyribonuclease activity"/>
    <property type="evidence" value="ECO:0007669"/>
    <property type="project" value="TreeGrafter"/>
</dbReference>
<dbReference type="GO" id="GO:0003684">
    <property type="term" value="F:damaged DNA binding"/>
    <property type="evidence" value="ECO:0007669"/>
    <property type="project" value="TreeGrafter"/>
</dbReference>
<dbReference type="GO" id="GO:0000110">
    <property type="term" value="C:nucleotide-excision repair factor 1 complex"/>
    <property type="evidence" value="ECO:0007669"/>
    <property type="project" value="TreeGrafter"/>
</dbReference>
<keyword evidence="8" id="KW-0234">DNA repair</keyword>
<dbReference type="AlphaFoldDB" id="M1KIH9"/>
<evidence type="ECO:0000256" key="1">
    <source>
        <dbReference type="ARBA" id="ARBA00004123"/>
    </source>
</evidence>
<evidence type="ECO:0000256" key="4">
    <source>
        <dbReference type="ARBA" id="ARBA00022759"/>
    </source>
</evidence>
<organism evidence="11">
    <name type="scientific">Encephalitozoon cuniculi</name>
    <name type="common">Microsporidian parasite</name>
    <dbReference type="NCBI Taxonomy" id="6035"/>
    <lineage>
        <taxon>Eukaryota</taxon>
        <taxon>Fungi</taxon>
        <taxon>Fungi incertae sedis</taxon>
        <taxon>Microsporidia</taxon>
        <taxon>Unikaryonidae</taxon>
        <taxon>Encephalitozoon</taxon>
    </lineage>
</organism>
<keyword evidence="5" id="KW-0227">DNA damage</keyword>
<evidence type="ECO:0000256" key="5">
    <source>
        <dbReference type="ARBA" id="ARBA00022763"/>
    </source>
</evidence>
<dbReference type="PANTHER" id="PTHR10150">
    <property type="entry name" value="DNA REPAIR ENDONUCLEASE XPF"/>
    <property type="match status" value="1"/>
</dbReference>
<keyword evidence="4" id="KW-0255">Endonuclease</keyword>
<sequence>MIGWESFISSPYWLASINSGLENISHLRTPPSNPKMLLRYEEEVLRECDGQSCLLVMAGGLNIQGIMVEMARQYLNKNSLALLVNFSGEDESLLLRTESPFLHDIRALQRPKRREKYLCGGVCIASNRVFLADMIDGTIDAEKIDCILVNNVETITETSSESFIIHVFRSRNRTGLIRGFSESPVPLSLGFSPLDRKMRSLKVSKAVFFPRFHSLVEESLNGDMDVVEIKFRMSERKSQLQVVLLEIIGSLLRMVFRGSGREEVDPETIIFGSIHKIFKQMSVSNNRIMEDLYDMRGLVFLLFSSDPGSFYGHVKEVVRKQVELEKDSTWINLPVSHVLVDKAQEQFEEAVEKTKGLDGEDDCGGKEGERAEETVFLPGLSNARLRAFYALNPKIKKLVEVLQEVKEAPSVVLVSNHVVKRMLSRVLVAFDLASEESLEKCNGVLKIMTHYEFKYYGEEYENVIFVESGQDSVRKIERYGVAHSVKVFFLMHTGSLEEQRYLNEIRREKASFEKLIEERSRLPLRLDDVDDAIDLEEYEPAEREYVVVVDSRELRAELPFFLFRARNRICISTLPVGDYLVSPTTCIERKSIPDLVSSLNSGRLYLQASMLCHRYPRPVLLLEFDGRPCLSDYYRYDQDTFKNSLVAKLSLLLFNLGALRLIWSESRLFSTKIIRDLQRKEDVSSAVEGHKMDPVLHEILLSIPGITQFNISRVRRYFRSLKDLVFSTMERLEVALGRENSALIYDFFRQEVGNGNKTNGEAGERPDG</sequence>
<dbReference type="InterPro" id="IPR010994">
    <property type="entry name" value="RuvA_2-like"/>
</dbReference>
<evidence type="ECO:0000256" key="6">
    <source>
        <dbReference type="ARBA" id="ARBA00022801"/>
    </source>
</evidence>
<dbReference type="CDD" id="cd20078">
    <property type="entry name" value="XPF_nuclease_XPF_euk"/>
    <property type="match status" value="1"/>
</dbReference>
<evidence type="ECO:0000313" key="11">
    <source>
        <dbReference type="EMBL" id="AGE95021.1"/>
    </source>
</evidence>
<dbReference type="InterPro" id="IPR047520">
    <property type="entry name" value="XPF_nuclease"/>
</dbReference>
<evidence type="ECO:0000256" key="9">
    <source>
        <dbReference type="ARBA" id="ARBA00023242"/>
    </source>
</evidence>
<evidence type="ECO:0000256" key="7">
    <source>
        <dbReference type="ARBA" id="ARBA00023125"/>
    </source>
</evidence>
<dbReference type="InterPro" id="IPR006166">
    <property type="entry name" value="ERCC4_domain"/>
</dbReference>
<evidence type="ECO:0000259" key="10">
    <source>
        <dbReference type="SMART" id="SM00891"/>
    </source>
</evidence>
<dbReference type="SUPFAM" id="SSF52980">
    <property type="entry name" value="Restriction endonuclease-like"/>
    <property type="match status" value="1"/>
</dbReference>
<comment type="subcellular location">
    <subcellularLocation>
        <location evidence="1">Nucleus</location>
    </subcellularLocation>
</comment>
<dbReference type="Gene3D" id="3.40.50.10130">
    <property type="match status" value="1"/>
</dbReference>
<dbReference type="VEuPathDB" id="MicrosporidiaDB:ECU08_0760"/>
<dbReference type="Pfam" id="PF02732">
    <property type="entry name" value="ERCC4"/>
    <property type="match status" value="1"/>
</dbReference>
<dbReference type="GO" id="GO:0003697">
    <property type="term" value="F:single-stranded DNA binding"/>
    <property type="evidence" value="ECO:0007669"/>
    <property type="project" value="TreeGrafter"/>
</dbReference>
<feature type="domain" description="ERCC4" evidence="10">
    <location>
        <begin position="546"/>
        <end position="626"/>
    </location>
</feature>
<dbReference type="InterPro" id="IPR011335">
    <property type="entry name" value="Restrct_endonuc-II-like"/>
</dbReference>
<evidence type="ECO:0000256" key="3">
    <source>
        <dbReference type="ARBA" id="ARBA00022722"/>
    </source>
</evidence>
<protein>
    <submittedName>
        <fullName evidence="11">XPF/ERCC4/rad1 family protein</fullName>
    </submittedName>
</protein>
<dbReference type="PANTHER" id="PTHR10150:SF0">
    <property type="entry name" value="DNA REPAIR ENDONUCLEASE XPF"/>
    <property type="match status" value="1"/>
</dbReference>
<dbReference type="SUPFAM" id="SSF47781">
    <property type="entry name" value="RuvA domain 2-like"/>
    <property type="match status" value="1"/>
</dbReference>
<comment type="similarity">
    <text evidence="2">Belongs to the XPF family.</text>
</comment>
<keyword evidence="7" id="KW-0238">DNA-binding</keyword>
<evidence type="ECO:0000256" key="8">
    <source>
        <dbReference type="ARBA" id="ARBA00023204"/>
    </source>
</evidence>
<dbReference type="EMBL" id="KC513605">
    <property type="protein sequence ID" value="AGE95021.1"/>
    <property type="molecule type" value="Genomic_DNA"/>
</dbReference>
<dbReference type="GO" id="GO:1901255">
    <property type="term" value="P:nucleotide-excision repair involved in interstrand cross-link repair"/>
    <property type="evidence" value="ECO:0007669"/>
    <property type="project" value="TreeGrafter"/>
</dbReference>
<name>M1KIH9_ENCCN</name>
<dbReference type="SMART" id="SM00891">
    <property type="entry name" value="ERCC4"/>
    <property type="match status" value="1"/>
</dbReference>
<evidence type="ECO:0000256" key="2">
    <source>
        <dbReference type="ARBA" id="ARBA00010015"/>
    </source>
</evidence>
<accession>M1KIH9</accession>
<dbReference type="GO" id="GO:0000724">
    <property type="term" value="P:double-strand break repair via homologous recombination"/>
    <property type="evidence" value="ECO:0007669"/>
    <property type="project" value="TreeGrafter"/>
</dbReference>
<dbReference type="VEuPathDB" id="MicrosporidiaDB:AEWD_080720"/>
<gene>
    <name evidence="11" type="ORF">ECU08_0760</name>
</gene>